<dbReference type="Proteomes" id="UP000664132">
    <property type="component" value="Unassembled WGS sequence"/>
</dbReference>
<dbReference type="EMBL" id="JAFJYH010000110">
    <property type="protein sequence ID" value="KAG4419205.1"/>
    <property type="molecule type" value="Genomic_DNA"/>
</dbReference>
<organism evidence="3 4">
    <name type="scientific">Cadophora malorum</name>
    <dbReference type="NCBI Taxonomy" id="108018"/>
    <lineage>
        <taxon>Eukaryota</taxon>
        <taxon>Fungi</taxon>
        <taxon>Dikarya</taxon>
        <taxon>Ascomycota</taxon>
        <taxon>Pezizomycotina</taxon>
        <taxon>Leotiomycetes</taxon>
        <taxon>Helotiales</taxon>
        <taxon>Ploettnerulaceae</taxon>
        <taxon>Cadophora</taxon>
    </lineage>
</organism>
<evidence type="ECO:0000256" key="1">
    <source>
        <dbReference type="SAM" id="MobiDB-lite"/>
    </source>
</evidence>
<evidence type="ECO:0000313" key="3">
    <source>
        <dbReference type="EMBL" id="KAG4419205.1"/>
    </source>
</evidence>
<feature type="compositionally biased region" description="Polar residues" evidence="1">
    <location>
        <begin position="337"/>
        <end position="377"/>
    </location>
</feature>
<feature type="compositionally biased region" description="Low complexity" evidence="1">
    <location>
        <begin position="153"/>
        <end position="167"/>
    </location>
</feature>
<comment type="caution">
    <text evidence="3">The sequence shown here is derived from an EMBL/GenBank/DDBJ whole genome shotgun (WGS) entry which is preliminary data.</text>
</comment>
<feature type="transmembrane region" description="Helical" evidence="2">
    <location>
        <begin position="51"/>
        <end position="68"/>
    </location>
</feature>
<accession>A0A8H7TCR8</accession>
<dbReference type="AlphaFoldDB" id="A0A8H7TCR8"/>
<dbReference type="OrthoDB" id="3526767at2759"/>
<sequence>MPRSGVEARDASMTSGLPIILWLIQFITLSVYIYAITFLVASMAVKGDLGVLGPSYLTILIFFFLLSLPKLTDRQEALFITTLLSIEVYGLAWRKRDVNNVDTMLTGIIGLTLLASPETEDQRAPGRQGPDRIFDRRGIWIHNPAVVSTGARSPGLGPSQQSSSAEESSVKNMMASMAWGADTPMHGQGIADEHSKKTNSGNNSGRNSLSESLKNLKNRSNSLSGSLKKATSKLFGRGSVPPLESYLQQPPHGMPLHGCNLALAVGKLQEVPLNDSAPGQQPQSGMVDYPPMQYRQENDVYAPQQQNIFPYQTSIDSVLVYAQNMMPYTNGYGAPMQQPSQGDNGPYNQPASNMASMQTQPGQGSYLPNGQDGSTPQLQPALQFQPIHPAPTALNNTSDVASKAGCFEHLISLTQVVGTQAKKAGAKKWLHTPI</sequence>
<keyword evidence="2" id="KW-0472">Membrane</keyword>
<feature type="compositionally biased region" description="Low complexity" evidence="1">
    <location>
        <begin position="198"/>
        <end position="210"/>
    </location>
</feature>
<reference evidence="3" key="1">
    <citation type="submission" date="2021-02" db="EMBL/GenBank/DDBJ databases">
        <title>Genome sequence Cadophora malorum strain M34.</title>
        <authorList>
            <person name="Stefanovic E."/>
            <person name="Vu D."/>
            <person name="Scully C."/>
            <person name="Dijksterhuis J."/>
            <person name="Roader J."/>
            <person name="Houbraken J."/>
        </authorList>
    </citation>
    <scope>NUCLEOTIDE SEQUENCE</scope>
    <source>
        <strain evidence="3">M34</strain>
    </source>
</reference>
<feature type="region of interest" description="Disordered" evidence="1">
    <location>
        <begin position="150"/>
        <end position="210"/>
    </location>
</feature>
<evidence type="ECO:0000256" key="2">
    <source>
        <dbReference type="SAM" id="Phobius"/>
    </source>
</evidence>
<gene>
    <name evidence="3" type="ORF">IFR04_007617</name>
</gene>
<proteinExistence type="predicted"/>
<evidence type="ECO:0000313" key="4">
    <source>
        <dbReference type="Proteomes" id="UP000664132"/>
    </source>
</evidence>
<keyword evidence="4" id="KW-1185">Reference proteome</keyword>
<keyword evidence="2" id="KW-1133">Transmembrane helix</keyword>
<keyword evidence="2" id="KW-0812">Transmembrane</keyword>
<protein>
    <submittedName>
        <fullName evidence="3">Uncharacterized protein</fullName>
    </submittedName>
</protein>
<feature type="region of interest" description="Disordered" evidence="1">
    <location>
        <begin position="332"/>
        <end position="377"/>
    </location>
</feature>
<feature type="transmembrane region" description="Helical" evidence="2">
    <location>
        <begin position="20"/>
        <end position="45"/>
    </location>
</feature>
<name>A0A8H7TCR8_9HELO</name>